<evidence type="ECO:0000313" key="3">
    <source>
        <dbReference type="EMBL" id="EKA60200.1"/>
    </source>
</evidence>
<evidence type="ECO:0000256" key="2">
    <source>
        <dbReference type="SAM" id="Phobius"/>
    </source>
</evidence>
<dbReference type="Proteomes" id="UP000288711">
    <property type="component" value="Unassembled WGS sequence"/>
</dbReference>
<name>K1DUP7_9MICO</name>
<reference evidence="4 6" key="1">
    <citation type="journal article" date="2009" name="Int. J. Syst. Evol. Microbiol.">
        <title>Janibacter hoylei sp. nov., Bacillus isronensis sp. nov. and Bacillus aryabhattai sp. nov., isolated from cryotubes used for collecting air from the upper atmosphere.</title>
        <authorList>
            <person name="Shivaji S."/>
            <person name="Chaturvedi P."/>
            <person name="Begum Z."/>
            <person name="Pindi P.K."/>
            <person name="Manorama R."/>
            <person name="Padmanaban D.A."/>
            <person name="Shouche Y.S."/>
            <person name="Pawar S."/>
            <person name="Vaishampayan P."/>
            <person name="Dutt C.B."/>
            <person name="Datta G.N."/>
            <person name="Manchanda R.K."/>
            <person name="Rao U.R."/>
            <person name="Bhargava P.M."/>
            <person name="Narlikar J.V."/>
        </authorList>
    </citation>
    <scope>NUCLEOTIDE SEQUENCE [LARGE SCALE GENOMIC DNA]</scope>
    <source>
        <strain evidence="4 6">PVAS-1</strain>
    </source>
</reference>
<dbReference type="AlphaFoldDB" id="K1DUP7"/>
<evidence type="ECO:0000313" key="5">
    <source>
        <dbReference type="Proteomes" id="UP000004474"/>
    </source>
</evidence>
<evidence type="ECO:0000313" key="6">
    <source>
        <dbReference type="Proteomes" id="UP000288711"/>
    </source>
</evidence>
<protein>
    <recommendedName>
        <fullName evidence="7">DUF4190 domain-containing protein</fullName>
    </recommendedName>
</protein>
<organism evidence="3 5">
    <name type="scientific">Janibacter hoylei PVAS-1</name>
    <dbReference type="NCBI Taxonomy" id="1210046"/>
    <lineage>
        <taxon>Bacteria</taxon>
        <taxon>Bacillati</taxon>
        <taxon>Actinomycetota</taxon>
        <taxon>Actinomycetes</taxon>
        <taxon>Micrococcales</taxon>
        <taxon>Intrasporangiaceae</taxon>
        <taxon>Janibacter</taxon>
    </lineage>
</organism>
<feature type="transmembrane region" description="Helical" evidence="2">
    <location>
        <begin position="80"/>
        <end position="103"/>
    </location>
</feature>
<dbReference type="Proteomes" id="UP000004474">
    <property type="component" value="Unassembled WGS sequence"/>
</dbReference>
<evidence type="ECO:0000313" key="4">
    <source>
        <dbReference type="EMBL" id="RWU82639.1"/>
    </source>
</evidence>
<dbReference type="EMBL" id="PIPF01000010">
    <property type="protein sequence ID" value="RWU82639.1"/>
    <property type="molecule type" value="Genomic_DNA"/>
</dbReference>
<proteinExistence type="predicted"/>
<dbReference type="EMBL" id="ALWX01000071">
    <property type="protein sequence ID" value="EKA60200.1"/>
    <property type="molecule type" value="Genomic_DNA"/>
</dbReference>
<feature type="transmembrane region" description="Helical" evidence="2">
    <location>
        <begin position="31"/>
        <end position="60"/>
    </location>
</feature>
<evidence type="ECO:0000256" key="1">
    <source>
        <dbReference type="SAM" id="MobiDB-lite"/>
    </source>
</evidence>
<keyword evidence="2" id="KW-1133">Transmembrane helix</keyword>
<keyword evidence="2" id="KW-0472">Membrane</keyword>
<reference evidence="4" key="3">
    <citation type="submission" date="2017-11" db="EMBL/GenBank/DDBJ databases">
        <authorList>
            <person name="Seuylemezian A."/>
            <person name="Cooper K."/>
            <person name="Vaishampayan P."/>
        </authorList>
    </citation>
    <scope>NUCLEOTIDE SEQUENCE</scope>
    <source>
        <strain evidence="4">PVAS-1</strain>
    </source>
</reference>
<keyword evidence="2" id="KW-0812">Transmembrane</keyword>
<comment type="caution">
    <text evidence="3">The sequence shown here is derived from an EMBL/GenBank/DDBJ whole genome shotgun (WGS) entry which is preliminary data.</text>
</comment>
<dbReference type="STRING" id="1210046.B277_14174"/>
<reference evidence="3 5" key="2">
    <citation type="journal article" date="2012" name="J. Bacteriol.">
        <title>Genome Sequence of Janibacter hoylei MTCC8307, Isolated from the Stratospheric Air.</title>
        <authorList>
            <person name="Pawar S.P."/>
            <person name="Dhotre D.P."/>
            <person name="Shetty S.A."/>
            <person name="Chowdhury S.P."/>
            <person name="Chaudhari B.L."/>
            <person name="Shouche Y.S."/>
        </authorList>
    </citation>
    <scope>NUCLEOTIDE SEQUENCE [LARGE SCALE GENOMIC DNA]</scope>
    <source>
        <strain evidence="3 5">PVAS-1</strain>
    </source>
</reference>
<evidence type="ECO:0008006" key="7">
    <source>
        <dbReference type="Google" id="ProtNLM"/>
    </source>
</evidence>
<keyword evidence="6" id="KW-1185">Reference proteome</keyword>
<gene>
    <name evidence="3" type="ORF">B277_14174</name>
    <name evidence="4" type="ORF">CWN80_10770</name>
</gene>
<sequence>MDPYPYPVPGHAPLPPPPNPYPPPQPPNSSAIVLIVFSGLALLSGYCCYIGIPSLVFGILGVTQHASDPEGAARMTRIGWVVFAALVLLTLLVIGGFFVYAVMES</sequence>
<feature type="region of interest" description="Disordered" evidence="1">
    <location>
        <begin position="1"/>
        <end position="23"/>
    </location>
</feature>
<dbReference type="PATRIC" id="fig|1210046.3.peg.2721"/>
<accession>K1DUP7</accession>